<dbReference type="InterPro" id="IPR058624">
    <property type="entry name" value="MdtA-like_HH"/>
</dbReference>
<evidence type="ECO:0000259" key="4">
    <source>
        <dbReference type="Pfam" id="PF25954"/>
    </source>
</evidence>
<dbReference type="PANTHER" id="PTHR30469:SF15">
    <property type="entry name" value="HLYD FAMILY OF SECRETION PROTEINS"/>
    <property type="match status" value="1"/>
</dbReference>
<accession>A0A3A1YXT0</accession>
<dbReference type="Gene3D" id="1.10.287.470">
    <property type="entry name" value="Helix hairpin bin"/>
    <property type="match status" value="1"/>
</dbReference>
<evidence type="ECO:0000313" key="7">
    <source>
        <dbReference type="EMBL" id="RIY42119.1"/>
    </source>
</evidence>
<sequence>MKNRVLWPLVLIVGVLLGVVASRWLPDQWFGAGSSVPSALGGAASVAPPAAKPQGVGVEVAPVQLVAMPRVVSAVGTLRSESAVMLRPEITGRIAEIRFEEGGRVKQGDLLVRLDDGVTRAQLQQAQANLALAQSQYRRSEQLTKEGFISGQARDEAFNQLKVQQAAVALAQAQLEKTAILAPFDGLIGLRQVSLGDYVSPGADLVPIESIDPLQVDFRVPESFVGALDPGMPISVEFDAMPGQSRQGQVKAISPQVDVGGRSVLLRADIPNADLALRPGMFARVRLQLTDAQALVIPETALQSAGAERYVFRLENGVVRRVVVEIGQRRAGTVEVVSGLAQGDQVVIAGLQKINDGTPVRVLPAAGNSAS</sequence>
<dbReference type="Gene3D" id="2.40.30.170">
    <property type="match status" value="1"/>
</dbReference>
<dbReference type="PANTHER" id="PTHR30469">
    <property type="entry name" value="MULTIDRUG RESISTANCE PROTEIN MDTA"/>
    <property type="match status" value="1"/>
</dbReference>
<dbReference type="AlphaFoldDB" id="A0A3A1YXT0"/>
<dbReference type="InterPro" id="IPR058792">
    <property type="entry name" value="Beta-barrel_RND_2"/>
</dbReference>
<evidence type="ECO:0000313" key="8">
    <source>
        <dbReference type="Proteomes" id="UP000266206"/>
    </source>
</evidence>
<dbReference type="Gene3D" id="2.40.50.100">
    <property type="match status" value="1"/>
</dbReference>
<feature type="domain" description="Multidrug resistance protein MdtA-like alpha-helical hairpin" evidence="2">
    <location>
        <begin position="119"/>
        <end position="177"/>
    </location>
</feature>
<comment type="similarity">
    <text evidence="1">Belongs to the membrane fusion protein (MFP) (TC 8.A.1) family.</text>
</comment>
<dbReference type="NCBIfam" id="TIGR01730">
    <property type="entry name" value="RND_mfp"/>
    <property type="match status" value="1"/>
</dbReference>
<keyword evidence="9" id="KW-1185">Reference proteome</keyword>
<dbReference type="Gene3D" id="2.40.420.20">
    <property type="match status" value="1"/>
</dbReference>
<dbReference type="Pfam" id="PF25989">
    <property type="entry name" value="YknX_C"/>
    <property type="match status" value="1"/>
</dbReference>
<gene>
    <name evidence="6" type="ORF">CJO09_04110</name>
    <name evidence="7" type="ORF">CJP73_01350</name>
</gene>
<name>A0A3A1YXT0_9BURK</name>
<evidence type="ECO:0000259" key="3">
    <source>
        <dbReference type="Pfam" id="PF25917"/>
    </source>
</evidence>
<feature type="domain" description="YknX-like C-terminal permuted SH3-like" evidence="5">
    <location>
        <begin position="294"/>
        <end position="362"/>
    </location>
</feature>
<evidence type="ECO:0000259" key="2">
    <source>
        <dbReference type="Pfam" id="PF25876"/>
    </source>
</evidence>
<dbReference type="InterPro" id="IPR058625">
    <property type="entry name" value="MdtA-like_BSH"/>
</dbReference>
<dbReference type="GO" id="GO:1990281">
    <property type="term" value="C:efflux pump complex"/>
    <property type="evidence" value="ECO:0007669"/>
    <property type="project" value="TreeGrafter"/>
</dbReference>
<feature type="domain" description="Multidrug resistance protein MdtA-like barrel-sandwich hybrid" evidence="3">
    <location>
        <begin position="84"/>
        <end position="203"/>
    </location>
</feature>
<dbReference type="Pfam" id="PF25954">
    <property type="entry name" value="Beta-barrel_RND_2"/>
    <property type="match status" value="1"/>
</dbReference>
<dbReference type="EMBL" id="NQOU01000001">
    <property type="protein sequence ID" value="RII84403.1"/>
    <property type="molecule type" value="Genomic_DNA"/>
</dbReference>
<dbReference type="Proteomes" id="UP000266483">
    <property type="component" value="Unassembled WGS sequence"/>
</dbReference>
<comment type="caution">
    <text evidence="7">The sequence shown here is derived from an EMBL/GenBank/DDBJ whole genome shotgun (WGS) entry which is preliminary data.</text>
</comment>
<organism evidence="7 8">
    <name type="scientific">Neopusillimonas maritima</name>
    <dbReference type="NCBI Taxonomy" id="2026239"/>
    <lineage>
        <taxon>Bacteria</taxon>
        <taxon>Pseudomonadati</taxon>
        <taxon>Pseudomonadota</taxon>
        <taxon>Betaproteobacteria</taxon>
        <taxon>Burkholderiales</taxon>
        <taxon>Alcaligenaceae</taxon>
        <taxon>Neopusillimonas</taxon>
    </lineage>
</organism>
<evidence type="ECO:0000313" key="6">
    <source>
        <dbReference type="EMBL" id="RII84403.1"/>
    </source>
</evidence>
<dbReference type="GO" id="GO:0015562">
    <property type="term" value="F:efflux transmembrane transporter activity"/>
    <property type="evidence" value="ECO:0007669"/>
    <property type="project" value="TreeGrafter"/>
</dbReference>
<dbReference type="InterPro" id="IPR006143">
    <property type="entry name" value="RND_pump_MFP"/>
</dbReference>
<dbReference type="OrthoDB" id="9784484at2"/>
<dbReference type="SUPFAM" id="SSF111369">
    <property type="entry name" value="HlyD-like secretion proteins"/>
    <property type="match status" value="1"/>
</dbReference>
<feature type="domain" description="CusB-like beta-barrel" evidence="4">
    <location>
        <begin position="216"/>
        <end position="288"/>
    </location>
</feature>
<dbReference type="Pfam" id="PF25917">
    <property type="entry name" value="BSH_RND"/>
    <property type="match status" value="1"/>
</dbReference>
<dbReference type="Pfam" id="PF25876">
    <property type="entry name" value="HH_MFP_RND"/>
    <property type="match status" value="1"/>
</dbReference>
<dbReference type="InterPro" id="IPR058637">
    <property type="entry name" value="YknX-like_C"/>
</dbReference>
<dbReference type="Proteomes" id="UP000266206">
    <property type="component" value="Unassembled WGS sequence"/>
</dbReference>
<evidence type="ECO:0000256" key="1">
    <source>
        <dbReference type="ARBA" id="ARBA00009477"/>
    </source>
</evidence>
<reference evidence="8 9" key="1">
    <citation type="submission" date="2017-08" db="EMBL/GenBank/DDBJ databases">
        <title>Pusillimonas indicus sp. nov., a member of the family Alcaligenaceae isolated from surface seawater.</title>
        <authorList>
            <person name="Li J."/>
        </authorList>
    </citation>
    <scope>NUCLEOTIDE SEQUENCE [LARGE SCALE GENOMIC DNA]</scope>
    <source>
        <strain evidence="6 9">17-4A</strain>
        <strain evidence="7 8">L52-1-41</strain>
    </source>
</reference>
<evidence type="ECO:0000313" key="9">
    <source>
        <dbReference type="Proteomes" id="UP000266483"/>
    </source>
</evidence>
<protein>
    <submittedName>
        <fullName evidence="7">Efflux transporter periplasmic adaptor subunit</fullName>
    </submittedName>
</protein>
<proteinExistence type="inferred from homology"/>
<dbReference type="EMBL" id="NQYH01000001">
    <property type="protein sequence ID" value="RIY42119.1"/>
    <property type="molecule type" value="Genomic_DNA"/>
</dbReference>
<evidence type="ECO:0000259" key="5">
    <source>
        <dbReference type="Pfam" id="PF25989"/>
    </source>
</evidence>
<dbReference type="RefSeq" id="WP_119441174.1">
    <property type="nucleotide sequence ID" value="NZ_CP170494.1"/>
</dbReference>
<dbReference type="FunFam" id="2.40.30.170:FF:000010">
    <property type="entry name" value="Efflux RND transporter periplasmic adaptor subunit"/>
    <property type="match status" value="1"/>
</dbReference>